<evidence type="ECO:0000256" key="1">
    <source>
        <dbReference type="ARBA" id="ARBA00004141"/>
    </source>
</evidence>
<feature type="region of interest" description="Disordered" evidence="5">
    <location>
        <begin position="1"/>
        <end position="22"/>
    </location>
</feature>
<evidence type="ECO:0000256" key="4">
    <source>
        <dbReference type="ARBA" id="ARBA00023136"/>
    </source>
</evidence>
<feature type="transmembrane region" description="Helical" evidence="6">
    <location>
        <begin position="457"/>
        <end position="481"/>
    </location>
</feature>
<comment type="caution">
    <text evidence="7">The sequence shown here is derived from an EMBL/GenBank/DDBJ whole genome shotgun (WGS) entry which is preliminary data.</text>
</comment>
<keyword evidence="8" id="KW-1185">Reference proteome</keyword>
<evidence type="ECO:0000256" key="5">
    <source>
        <dbReference type="SAM" id="MobiDB-lite"/>
    </source>
</evidence>
<comment type="subcellular location">
    <subcellularLocation>
        <location evidence="1">Membrane</location>
        <topology evidence="1">Multi-pass membrane protein</topology>
    </subcellularLocation>
</comment>
<evidence type="ECO:0000313" key="8">
    <source>
        <dbReference type="Proteomes" id="UP000243515"/>
    </source>
</evidence>
<dbReference type="AlphaFoldDB" id="A0A232LXH3"/>
<dbReference type="GO" id="GO:0016020">
    <property type="term" value="C:membrane"/>
    <property type="evidence" value="ECO:0007669"/>
    <property type="project" value="UniProtKB-SubCell"/>
</dbReference>
<accession>A0A232LXH3</accession>
<feature type="transmembrane region" description="Helical" evidence="6">
    <location>
        <begin position="56"/>
        <end position="80"/>
    </location>
</feature>
<feature type="transmembrane region" description="Helical" evidence="6">
    <location>
        <begin position="502"/>
        <end position="521"/>
    </location>
</feature>
<dbReference type="InterPro" id="IPR002293">
    <property type="entry name" value="AA/rel_permease1"/>
</dbReference>
<dbReference type="InterPro" id="IPR050598">
    <property type="entry name" value="AminoAcid_Transporter"/>
</dbReference>
<gene>
    <name evidence="7" type="ORF">Egran_03463</name>
</gene>
<dbReference type="PANTHER" id="PTHR11785:SF382">
    <property type="entry name" value="LOW-AFFINITY METHIONINE PERMEASE"/>
    <property type="match status" value="1"/>
</dbReference>
<keyword evidence="2 6" id="KW-0812">Transmembrane</keyword>
<evidence type="ECO:0000256" key="6">
    <source>
        <dbReference type="SAM" id="Phobius"/>
    </source>
</evidence>
<evidence type="ECO:0000256" key="3">
    <source>
        <dbReference type="ARBA" id="ARBA00022989"/>
    </source>
</evidence>
<organism evidence="7 8">
    <name type="scientific">Elaphomyces granulatus</name>
    <dbReference type="NCBI Taxonomy" id="519963"/>
    <lineage>
        <taxon>Eukaryota</taxon>
        <taxon>Fungi</taxon>
        <taxon>Dikarya</taxon>
        <taxon>Ascomycota</taxon>
        <taxon>Pezizomycotina</taxon>
        <taxon>Eurotiomycetes</taxon>
        <taxon>Eurotiomycetidae</taxon>
        <taxon>Eurotiales</taxon>
        <taxon>Elaphomycetaceae</taxon>
        <taxon>Elaphomyces</taxon>
    </lineage>
</organism>
<feature type="transmembrane region" description="Helical" evidence="6">
    <location>
        <begin position="146"/>
        <end position="164"/>
    </location>
</feature>
<feature type="transmembrane region" description="Helical" evidence="6">
    <location>
        <begin position="86"/>
        <end position="108"/>
    </location>
</feature>
<dbReference type="Proteomes" id="UP000243515">
    <property type="component" value="Unassembled WGS sequence"/>
</dbReference>
<evidence type="ECO:0000256" key="2">
    <source>
        <dbReference type="ARBA" id="ARBA00022692"/>
    </source>
</evidence>
<feature type="transmembrane region" description="Helical" evidence="6">
    <location>
        <begin position="211"/>
        <end position="235"/>
    </location>
</feature>
<proteinExistence type="predicted"/>
<dbReference type="Gene3D" id="1.20.1740.10">
    <property type="entry name" value="Amino acid/polyamine transporter I"/>
    <property type="match status" value="1"/>
</dbReference>
<feature type="transmembrane region" description="Helical" evidence="6">
    <location>
        <begin position="541"/>
        <end position="563"/>
    </location>
</feature>
<dbReference type="GO" id="GO:0015179">
    <property type="term" value="F:L-amino acid transmembrane transporter activity"/>
    <property type="evidence" value="ECO:0007669"/>
    <property type="project" value="TreeGrafter"/>
</dbReference>
<evidence type="ECO:0000313" key="7">
    <source>
        <dbReference type="EMBL" id="OXV08774.1"/>
    </source>
</evidence>
<keyword evidence="4 6" id="KW-0472">Membrane</keyword>
<dbReference type="PANTHER" id="PTHR11785">
    <property type="entry name" value="AMINO ACID TRANSPORTER"/>
    <property type="match status" value="1"/>
</dbReference>
<feature type="transmembrane region" description="Helical" evidence="6">
    <location>
        <begin position="296"/>
        <end position="318"/>
    </location>
</feature>
<keyword evidence="3 6" id="KW-1133">Transmembrane helix</keyword>
<dbReference type="OrthoDB" id="5982228at2759"/>
<feature type="transmembrane region" description="Helical" evidence="6">
    <location>
        <begin position="426"/>
        <end position="445"/>
    </location>
</feature>
<feature type="compositionally biased region" description="Polar residues" evidence="5">
    <location>
        <begin position="1"/>
        <end position="16"/>
    </location>
</feature>
<sequence length="676" mass="75518">MAYSTTSKSNATSSGIGTEEWTPDLDPADLRELQEAQHDPSKIVVKLPKESARMGYFSTLCLLFNRMIGVGIFNSASVVFSNTQSIGLSLLIWFFAGAVALAGVIVYIELGLTIPRWPFGPNGEKISTPRSGEALNYFNYYLRRPLFFATCLFGITFIILENTAPNSVSFAQNVLDASNAQATPGKIIAISLTANLFCCLLHAISRKWGIILNNIFGVVKFLILVFIVIIGLVWLNRDVASTNFNSKTSFNFDNSPKLPFRYAEAFLNALYPYGLFHQINYVISELDQPRKVFPRVSFYGVLTICMIYTAVNITWAAIIPKAELFTPGVNVGLRFMQLTLGHVVTNKNQLNTIWSTLKAISAGGNLVVVTFTVARVKQEIAKEGILPYSLIFAKGYDLSLGRLFARRSSKAYFGTFSTERTPAAALALHWVITTFIVLGAVFAIQPQPYSSTPAFTFMSIVFAYVMYTIVFIFISFGLLCLRLSPKVRWAEKSEFKHSWVSVSSALILFVGSFFPCLFMWIPDPAFKFQAGTSNRVSWFASQAFGLGIVTFAFLYWVTLRCYIAVRSAREGKTLYVKREPKFKADSGGLTQIAEIVTLQWVREVGLRLDEIEEGDRAGYPTGRQELHAPDDAVARLRRHARSPDGWSAEVGQDMISEEGRQYHEMYELPTPELRSN</sequence>
<dbReference type="Pfam" id="PF13520">
    <property type="entry name" value="AA_permease_2"/>
    <property type="match status" value="1"/>
</dbReference>
<feature type="transmembrane region" description="Helical" evidence="6">
    <location>
        <begin position="265"/>
        <end position="284"/>
    </location>
</feature>
<evidence type="ECO:0008006" key="9">
    <source>
        <dbReference type="Google" id="ProtNLM"/>
    </source>
</evidence>
<reference evidence="7 8" key="1">
    <citation type="journal article" date="2015" name="Environ. Microbiol.">
        <title>Metagenome sequence of Elaphomyces granulatus from sporocarp tissue reveals Ascomycota ectomycorrhizal fingerprints of genome expansion and a Proteobacteria-rich microbiome.</title>
        <authorList>
            <person name="Quandt C.A."/>
            <person name="Kohler A."/>
            <person name="Hesse C.N."/>
            <person name="Sharpton T.J."/>
            <person name="Martin F."/>
            <person name="Spatafora J.W."/>
        </authorList>
    </citation>
    <scope>NUCLEOTIDE SEQUENCE [LARGE SCALE GENOMIC DNA]</scope>
    <source>
        <strain evidence="7 8">OSC145934</strain>
    </source>
</reference>
<name>A0A232LXH3_9EURO</name>
<dbReference type="EMBL" id="NPHW01003901">
    <property type="protein sequence ID" value="OXV08774.1"/>
    <property type="molecule type" value="Genomic_DNA"/>
</dbReference>
<protein>
    <recommendedName>
        <fullName evidence="9">Amino acid permease/ SLC12A domain-containing protein</fullName>
    </recommendedName>
</protein>
<feature type="transmembrane region" description="Helical" evidence="6">
    <location>
        <begin position="184"/>
        <end position="204"/>
    </location>
</feature>